<gene>
    <name evidence="1" type="ORF">OCH239_22315</name>
</gene>
<reference evidence="1 2" key="1">
    <citation type="submission" date="2014-01" db="EMBL/GenBank/DDBJ databases">
        <title>Roseivivax halodurans JCM 10272 Genome Sequencing.</title>
        <authorList>
            <person name="Lai Q."/>
            <person name="Li G."/>
            <person name="Shao Z."/>
        </authorList>
    </citation>
    <scope>NUCLEOTIDE SEQUENCE [LARGE SCALE GENOMIC DNA]</scope>
    <source>
        <strain evidence="1 2">JCM 10272</strain>
    </source>
</reference>
<name>X7E2E5_9RHOB</name>
<organism evidence="1 2">
    <name type="scientific">Roseivivax halodurans JCM 10272</name>
    <dbReference type="NCBI Taxonomy" id="1449350"/>
    <lineage>
        <taxon>Bacteria</taxon>
        <taxon>Pseudomonadati</taxon>
        <taxon>Pseudomonadota</taxon>
        <taxon>Alphaproteobacteria</taxon>
        <taxon>Rhodobacterales</taxon>
        <taxon>Roseobacteraceae</taxon>
        <taxon>Roseivivax</taxon>
    </lineage>
</organism>
<dbReference type="STRING" id="1449350.OCH239_22315"/>
<evidence type="ECO:0000313" key="2">
    <source>
        <dbReference type="Proteomes" id="UP000022447"/>
    </source>
</evidence>
<accession>X7E2E5</accession>
<proteinExistence type="predicted"/>
<sequence>MGKLQATLDADIYSRTASLFATKRDAFGPDTVESLASDVLQRLVSLKRREPSFDTLKVSDDSIAAFCDALIQTRPDAALQFISDRRVEGVTRQGVYLGYIVAAARSLGQG</sequence>
<evidence type="ECO:0000313" key="1">
    <source>
        <dbReference type="EMBL" id="ETX10244.1"/>
    </source>
</evidence>
<dbReference type="OrthoDB" id="5498228at2"/>
<protein>
    <submittedName>
        <fullName evidence="1">Uncharacterized protein</fullName>
    </submittedName>
</protein>
<dbReference type="RefSeq" id="WP_037267457.1">
    <property type="nucleotide sequence ID" value="NZ_JALZ01000096.1"/>
</dbReference>
<keyword evidence="2" id="KW-1185">Reference proteome</keyword>
<dbReference type="AlphaFoldDB" id="X7E2E5"/>
<dbReference type="EMBL" id="JALZ01000096">
    <property type="protein sequence ID" value="ETX10244.1"/>
    <property type="molecule type" value="Genomic_DNA"/>
</dbReference>
<dbReference type="Proteomes" id="UP000022447">
    <property type="component" value="Unassembled WGS sequence"/>
</dbReference>
<comment type="caution">
    <text evidence="1">The sequence shown here is derived from an EMBL/GenBank/DDBJ whole genome shotgun (WGS) entry which is preliminary data.</text>
</comment>